<proteinExistence type="predicted"/>
<dbReference type="AlphaFoldDB" id="A0A117N4M3"/>
<comment type="caution">
    <text evidence="2">The sequence shown here is derived from an EMBL/GenBank/DDBJ whole genome shotgun (WGS) entry which is preliminary data.</text>
</comment>
<name>A0A117N4M3_RHILI</name>
<dbReference type="SUPFAM" id="SSF88723">
    <property type="entry name" value="PIN domain-like"/>
    <property type="match status" value="1"/>
</dbReference>
<feature type="domain" description="PIN" evidence="1">
    <location>
        <begin position="2"/>
        <end position="119"/>
    </location>
</feature>
<evidence type="ECO:0000313" key="3">
    <source>
        <dbReference type="Proteomes" id="UP000053176"/>
    </source>
</evidence>
<evidence type="ECO:0000259" key="1">
    <source>
        <dbReference type="SMART" id="SM00670"/>
    </source>
</evidence>
<protein>
    <submittedName>
        <fullName evidence="2">Twitching motility protein PilT</fullName>
    </submittedName>
</protein>
<dbReference type="EMBL" id="LPWA01000046">
    <property type="protein sequence ID" value="KUM28025.1"/>
    <property type="molecule type" value="Genomic_DNA"/>
</dbReference>
<gene>
    <name evidence="2" type="ORF">AU467_14055</name>
</gene>
<accession>A0A117N4M3</accession>
<evidence type="ECO:0000313" key="2">
    <source>
        <dbReference type="EMBL" id="KUM28025.1"/>
    </source>
</evidence>
<dbReference type="PANTHER" id="PTHR34610">
    <property type="entry name" value="SSL7007 PROTEIN"/>
    <property type="match status" value="1"/>
</dbReference>
<dbReference type="NCBIfam" id="TIGR00305">
    <property type="entry name" value="putative toxin-antitoxin system toxin component, PIN family"/>
    <property type="match status" value="1"/>
</dbReference>
<dbReference type="InterPro" id="IPR029060">
    <property type="entry name" value="PIN-like_dom_sf"/>
</dbReference>
<reference evidence="2 3" key="1">
    <citation type="submission" date="2015-12" db="EMBL/GenBank/DDBJ databases">
        <title>Draft genome sequence of Mesorhizobium sp. UFLA 01-765, a multitolerant efficient symbiont and plant-growth promoting strain isolated from Zn-mining soil using Leucaena leucocephala as a trap plant.</title>
        <authorList>
            <person name="Rangel W.M."/>
            <person name="Thijs S."/>
            <person name="Longatti S.M."/>
            <person name="Moreira F.M."/>
            <person name="Weyens N."/>
            <person name="Vangronsveld J."/>
            <person name="Van Hamme J.D."/>
            <person name="Bottos E.M."/>
            <person name="Rineau F."/>
        </authorList>
    </citation>
    <scope>NUCLEOTIDE SEQUENCE [LARGE SCALE GENOMIC DNA]</scope>
    <source>
        <strain evidence="2 3">UFLA 01-765</strain>
    </source>
</reference>
<dbReference type="PANTHER" id="PTHR34610:SF3">
    <property type="entry name" value="SSL7007 PROTEIN"/>
    <property type="match status" value="1"/>
</dbReference>
<dbReference type="CDD" id="cd09854">
    <property type="entry name" value="PIN_VapC-like"/>
    <property type="match status" value="1"/>
</dbReference>
<dbReference type="InterPro" id="IPR002716">
    <property type="entry name" value="PIN_dom"/>
</dbReference>
<dbReference type="Pfam" id="PF13470">
    <property type="entry name" value="PIN_3"/>
    <property type="match status" value="1"/>
</dbReference>
<organism evidence="2 3">
    <name type="scientific">Rhizobium loti</name>
    <name type="common">Mesorhizobium loti</name>
    <dbReference type="NCBI Taxonomy" id="381"/>
    <lineage>
        <taxon>Bacteria</taxon>
        <taxon>Pseudomonadati</taxon>
        <taxon>Pseudomonadota</taxon>
        <taxon>Alphaproteobacteria</taxon>
        <taxon>Hyphomicrobiales</taxon>
        <taxon>Phyllobacteriaceae</taxon>
        <taxon>Mesorhizobium</taxon>
    </lineage>
</organism>
<dbReference type="InterPro" id="IPR002850">
    <property type="entry name" value="PIN_toxin-like"/>
</dbReference>
<sequence length="141" mass="15555">MKRIVPDTNVLTAGLRSRNGASFAVLRLVADRQLRPLVTTALFLEYEAVLARPEQMVVHGLSAVELNRLLAGLAALAEPVEPYFLWRPQLADPKDEMVLETAVNGRADALVTYNRRDFSVAAGRFDIPVISPVDLLKGFRA</sequence>
<dbReference type="SMART" id="SM00670">
    <property type="entry name" value="PINc"/>
    <property type="match status" value="1"/>
</dbReference>
<dbReference type="OrthoDB" id="5243920at2"/>
<dbReference type="Proteomes" id="UP000053176">
    <property type="component" value="Unassembled WGS sequence"/>
</dbReference>